<evidence type="ECO:0008006" key="3">
    <source>
        <dbReference type="Google" id="ProtNLM"/>
    </source>
</evidence>
<gene>
    <name evidence="1" type="ORF">RPIT_01400</name>
</gene>
<dbReference type="NCBIfam" id="TIGR03815">
    <property type="entry name" value="CpaE_hom_Actino"/>
    <property type="match status" value="1"/>
</dbReference>
<reference evidence="1 2" key="1">
    <citation type="journal article" date="2016" name="Int. J. Syst. Evol. Microbiol.">
        <title>Tessaracoccus flavus sp. nov., isolated from the drainage system of a lindane-producing factory.</title>
        <authorList>
            <person name="Kumari R."/>
            <person name="Singh P."/>
            <person name="Schumann P."/>
            <person name="Lal R."/>
        </authorList>
    </citation>
    <scope>NUCLEOTIDE SEQUENCE [LARGE SCALE GENOMIC DNA]</scope>
    <source>
        <strain evidence="1 2">RP1T</strain>
    </source>
</reference>
<accession>A0A1Q2CC54</accession>
<protein>
    <recommendedName>
        <fullName evidence="3">Helicase/secretion neighborhood CpaE-like protein</fullName>
    </recommendedName>
</protein>
<dbReference type="Gene3D" id="3.40.50.300">
    <property type="entry name" value="P-loop containing nucleotide triphosphate hydrolases"/>
    <property type="match status" value="1"/>
</dbReference>
<proteinExistence type="predicted"/>
<dbReference type="Proteomes" id="UP000188324">
    <property type="component" value="Chromosome"/>
</dbReference>
<dbReference type="InterPro" id="IPR022521">
    <property type="entry name" value="Rv3660c"/>
</dbReference>
<name>A0A1Q2CC54_9ACTN</name>
<dbReference type="EMBL" id="CP019605">
    <property type="protein sequence ID" value="AQP43635.1"/>
    <property type="molecule type" value="Genomic_DNA"/>
</dbReference>
<keyword evidence="2" id="KW-1185">Reference proteome</keyword>
<dbReference type="InterPro" id="IPR027417">
    <property type="entry name" value="P-loop_NTPase"/>
</dbReference>
<evidence type="ECO:0000313" key="2">
    <source>
        <dbReference type="Proteomes" id="UP000188324"/>
    </source>
</evidence>
<dbReference type="KEGG" id="tfl:RPIT_01400"/>
<sequence length="384" mass="38995">MRSSLQIVVGPQPSRDRVRAGARLRRDVIHSPEEDRQIRGLRTANAGMDDINARVLLCARDPAVIEAVEVIAAALEVPLCVAGDSSTVRSGWKSSSLRLVSVEVASRWSSVPPGRAFLVGTSVAELARCSAELSLPVLPLPDRSGRLADALVSAARPAVRGALVLGLVGASGGLGVSTVTAGLALIAAAGGRAAAAVDLARCSGGLDLVFGAETAAGVRWSDLSGAQGELGDVLGSLPTVDGVGVLASSRDDPQQPSSGAVAAVATSLTRAVQLVVIDSGNEAPPVECDHVLLMVGGDVRSVAAARMLASQTGLSPSGLIVRRGPGRALAPGVVSRALGVPVKGVVGQHNSLPKLAELGLPPTSAPARRYRKELTVLLKGITDD</sequence>
<evidence type="ECO:0000313" key="1">
    <source>
        <dbReference type="EMBL" id="AQP43635.1"/>
    </source>
</evidence>
<organism evidence="1 2">
    <name type="scientific">Tessaracoccus flavus</name>
    <dbReference type="NCBI Taxonomy" id="1610493"/>
    <lineage>
        <taxon>Bacteria</taxon>
        <taxon>Bacillati</taxon>
        <taxon>Actinomycetota</taxon>
        <taxon>Actinomycetes</taxon>
        <taxon>Propionibacteriales</taxon>
        <taxon>Propionibacteriaceae</taxon>
        <taxon>Tessaracoccus</taxon>
    </lineage>
</organism>
<dbReference type="SUPFAM" id="SSF52540">
    <property type="entry name" value="P-loop containing nucleoside triphosphate hydrolases"/>
    <property type="match status" value="1"/>
</dbReference>
<dbReference type="AlphaFoldDB" id="A0A1Q2CC54"/>
<dbReference type="STRING" id="1610493.RPIT_01400"/>